<evidence type="ECO:0000313" key="1">
    <source>
        <dbReference type="EMBL" id="KAA8494926.1"/>
    </source>
</evidence>
<reference evidence="2" key="1">
    <citation type="journal article" date="2019" name="Nat. Commun.">
        <title>Expansion of phycobilisome linker gene families in mesophilic red algae.</title>
        <authorList>
            <person name="Lee J."/>
            <person name="Kim D."/>
            <person name="Bhattacharya D."/>
            <person name="Yoon H.S."/>
        </authorList>
    </citation>
    <scope>NUCLEOTIDE SEQUENCE [LARGE SCALE GENOMIC DNA]</scope>
    <source>
        <strain evidence="2">CCMP 1328</strain>
    </source>
</reference>
<dbReference type="EMBL" id="VRMN01000004">
    <property type="protein sequence ID" value="KAA8494926.1"/>
    <property type="molecule type" value="Genomic_DNA"/>
</dbReference>
<comment type="caution">
    <text evidence="1">The sequence shown here is derived from an EMBL/GenBank/DDBJ whole genome shotgun (WGS) entry which is preliminary data.</text>
</comment>
<protein>
    <submittedName>
        <fullName evidence="1">Uncharacterized protein</fullName>
    </submittedName>
</protein>
<accession>A0A5J4YU94</accession>
<organism evidence="1 2">
    <name type="scientific">Porphyridium purpureum</name>
    <name type="common">Red alga</name>
    <name type="synonym">Porphyridium cruentum</name>
    <dbReference type="NCBI Taxonomy" id="35688"/>
    <lineage>
        <taxon>Eukaryota</taxon>
        <taxon>Rhodophyta</taxon>
        <taxon>Bangiophyceae</taxon>
        <taxon>Porphyridiales</taxon>
        <taxon>Porphyridiaceae</taxon>
        <taxon>Porphyridium</taxon>
    </lineage>
</organism>
<evidence type="ECO:0000313" key="2">
    <source>
        <dbReference type="Proteomes" id="UP000324585"/>
    </source>
</evidence>
<dbReference type="Proteomes" id="UP000324585">
    <property type="component" value="Unassembled WGS sequence"/>
</dbReference>
<name>A0A5J4YU94_PORPP</name>
<keyword evidence="2" id="KW-1185">Reference proteome</keyword>
<proteinExistence type="predicted"/>
<gene>
    <name evidence="1" type="ORF">FVE85_3167</name>
</gene>
<dbReference type="AlphaFoldDB" id="A0A5J4YU94"/>
<sequence length="70" mass="8040">MQRLADFCRWFRDYGRDAVIYSSSRTDTGGHLKQSNRHWRAPQAVEPTLEGTLVDQLDLPFIRAASQSCI</sequence>